<dbReference type="Proteomes" id="UP000540519">
    <property type="component" value="Unassembled WGS sequence"/>
</dbReference>
<evidence type="ECO:0000313" key="2">
    <source>
        <dbReference type="Proteomes" id="UP000540519"/>
    </source>
</evidence>
<reference evidence="1 2" key="1">
    <citation type="journal article" date="2019" name="Mar. Drugs">
        <title>Comparative Genomics and CAZyme Genome Repertoires of Marine Zobellia amurskyensis KMM 3526(T) and Zobellia laminariae KMM 3676(T).</title>
        <authorList>
            <person name="Chernysheva N."/>
            <person name="Bystritskaya E."/>
            <person name="Stenkova A."/>
            <person name="Golovkin I."/>
            <person name="Nedashkovskaya O."/>
            <person name="Isaeva M."/>
        </authorList>
    </citation>
    <scope>NUCLEOTIDE SEQUENCE [LARGE SCALE GENOMIC DNA]</scope>
    <source>
        <strain evidence="1 2">KMM 3526</strain>
    </source>
</reference>
<dbReference type="EMBL" id="RCNR01000036">
    <property type="protein sequence ID" value="MUH37273.1"/>
    <property type="molecule type" value="Genomic_DNA"/>
</dbReference>
<gene>
    <name evidence="1" type="ORF">D9O36_15590</name>
</gene>
<keyword evidence="2" id="KW-1185">Reference proteome</keyword>
<organism evidence="1 2">
    <name type="scientific">Zobellia amurskyensis</name>
    <dbReference type="NCBI Taxonomy" id="248905"/>
    <lineage>
        <taxon>Bacteria</taxon>
        <taxon>Pseudomonadati</taxon>
        <taxon>Bacteroidota</taxon>
        <taxon>Flavobacteriia</taxon>
        <taxon>Flavobacteriales</taxon>
        <taxon>Flavobacteriaceae</taxon>
        <taxon>Zobellia</taxon>
    </lineage>
</organism>
<evidence type="ECO:0000313" key="1">
    <source>
        <dbReference type="EMBL" id="MUH37273.1"/>
    </source>
</evidence>
<protein>
    <submittedName>
        <fullName evidence="1">Uncharacterized protein</fullName>
    </submittedName>
</protein>
<comment type="caution">
    <text evidence="1">The sequence shown here is derived from an EMBL/GenBank/DDBJ whole genome shotgun (WGS) entry which is preliminary data.</text>
</comment>
<sequence length="62" mass="7256">MAPCFYSKQGAIFFISFYFAGKTLHFIETKGQLKCFNEFFDPFRRSTYYKGIIIGLRAVILI</sequence>
<name>A0A7X2ZVP5_9FLAO</name>
<proteinExistence type="predicted"/>
<accession>A0A7X2ZVP5</accession>
<dbReference type="AlphaFoldDB" id="A0A7X2ZVP5"/>